<name>A0A382JPM4_9ZZZZ</name>
<feature type="non-terminal residue" evidence="1">
    <location>
        <position position="71"/>
    </location>
</feature>
<sequence length="71" mass="8413">VPDINDLGYDADQNQYLEFLDSALVHFCRITKKTGFIVLCQSDRKMKGKVFSKHTYLINKMEQFNYILKDY</sequence>
<evidence type="ECO:0008006" key="2">
    <source>
        <dbReference type="Google" id="ProtNLM"/>
    </source>
</evidence>
<feature type="non-terminal residue" evidence="1">
    <location>
        <position position="1"/>
    </location>
</feature>
<accession>A0A382JPM4</accession>
<proteinExistence type="predicted"/>
<dbReference type="InterPro" id="IPR029063">
    <property type="entry name" value="SAM-dependent_MTases_sf"/>
</dbReference>
<reference evidence="1" key="1">
    <citation type="submission" date="2018-05" db="EMBL/GenBank/DDBJ databases">
        <authorList>
            <person name="Lanie J.A."/>
            <person name="Ng W.-L."/>
            <person name="Kazmierczak K.M."/>
            <person name="Andrzejewski T.M."/>
            <person name="Davidsen T.M."/>
            <person name="Wayne K.J."/>
            <person name="Tettelin H."/>
            <person name="Glass J.I."/>
            <person name="Rusch D."/>
            <person name="Podicherti R."/>
            <person name="Tsui H.-C.T."/>
            <person name="Winkler M.E."/>
        </authorList>
    </citation>
    <scope>NUCLEOTIDE SEQUENCE</scope>
</reference>
<dbReference type="Gene3D" id="3.40.50.150">
    <property type="entry name" value="Vaccinia Virus protein VP39"/>
    <property type="match status" value="1"/>
</dbReference>
<organism evidence="1">
    <name type="scientific">marine metagenome</name>
    <dbReference type="NCBI Taxonomy" id="408172"/>
    <lineage>
        <taxon>unclassified sequences</taxon>
        <taxon>metagenomes</taxon>
        <taxon>ecological metagenomes</taxon>
    </lineage>
</organism>
<evidence type="ECO:0000313" key="1">
    <source>
        <dbReference type="EMBL" id="SVC13282.1"/>
    </source>
</evidence>
<gene>
    <name evidence="1" type="ORF">METZ01_LOCUS266136</name>
</gene>
<dbReference type="EMBL" id="UINC01075269">
    <property type="protein sequence ID" value="SVC13282.1"/>
    <property type="molecule type" value="Genomic_DNA"/>
</dbReference>
<protein>
    <recommendedName>
        <fullName evidence="2">Schlafen group 3-like DNA/RNA helicase domain-containing protein</fullName>
    </recommendedName>
</protein>
<dbReference type="AlphaFoldDB" id="A0A382JPM4"/>